<protein>
    <recommendedName>
        <fullName evidence="1">ATPase AAA-type core domain-containing protein</fullName>
    </recommendedName>
</protein>
<feature type="non-terminal residue" evidence="2">
    <location>
        <position position="201"/>
    </location>
</feature>
<dbReference type="InterPro" id="IPR003959">
    <property type="entry name" value="ATPase_AAA_core"/>
</dbReference>
<feature type="domain" description="ATPase AAA-type core" evidence="1">
    <location>
        <begin position="5"/>
        <end position="118"/>
    </location>
</feature>
<dbReference type="AlphaFoldDB" id="X0SFQ6"/>
<evidence type="ECO:0000313" key="2">
    <source>
        <dbReference type="EMBL" id="GAF79839.1"/>
    </source>
</evidence>
<dbReference type="GO" id="GO:0016887">
    <property type="term" value="F:ATP hydrolysis activity"/>
    <property type="evidence" value="ECO:0007669"/>
    <property type="project" value="InterPro"/>
</dbReference>
<gene>
    <name evidence="2" type="ORF">S01H1_16208</name>
</gene>
<name>X0SFQ6_9ZZZZ</name>
<dbReference type="SUPFAM" id="SSF52540">
    <property type="entry name" value="P-loop containing nucleoside triphosphate hydrolases"/>
    <property type="match status" value="1"/>
</dbReference>
<evidence type="ECO:0000259" key="1">
    <source>
        <dbReference type="Pfam" id="PF00004"/>
    </source>
</evidence>
<dbReference type="Gene3D" id="3.40.50.300">
    <property type="entry name" value="P-loop containing nucleotide triphosphate hydrolases"/>
    <property type="match status" value="1"/>
</dbReference>
<accession>X0SFQ6</accession>
<organism evidence="2">
    <name type="scientific">marine sediment metagenome</name>
    <dbReference type="NCBI Taxonomy" id="412755"/>
    <lineage>
        <taxon>unclassified sequences</taxon>
        <taxon>metagenomes</taxon>
        <taxon>ecological metagenomes</taxon>
    </lineage>
</organism>
<dbReference type="Pfam" id="PF00004">
    <property type="entry name" value="AAA"/>
    <property type="match status" value="1"/>
</dbReference>
<proteinExistence type="predicted"/>
<reference evidence="2" key="1">
    <citation type="journal article" date="2014" name="Front. Microbiol.">
        <title>High frequency of phylogenetically diverse reductive dehalogenase-homologous genes in deep subseafloor sedimentary metagenomes.</title>
        <authorList>
            <person name="Kawai M."/>
            <person name="Futagami T."/>
            <person name="Toyoda A."/>
            <person name="Takaki Y."/>
            <person name="Nishi S."/>
            <person name="Hori S."/>
            <person name="Arai W."/>
            <person name="Tsubouchi T."/>
            <person name="Morono Y."/>
            <person name="Uchiyama I."/>
            <person name="Ito T."/>
            <person name="Fujiyama A."/>
            <person name="Inagaki F."/>
            <person name="Takami H."/>
        </authorList>
    </citation>
    <scope>NUCLEOTIDE SEQUENCE</scope>
    <source>
        <strain evidence="2">Expedition CK06-06</strain>
    </source>
</reference>
<dbReference type="EMBL" id="BARS01008511">
    <property type="protein sequence ID" value="GAF79839.1"/>
    <property type="molecule type" value="Genomic_DNA"/>
</dbReference>
<dbReference type="InterPro" id="IPR027417">
    <property type="entry name" value="P-loop_NTPase"/>
</dbReference>
<dbReference type="GO" id="GO:0005524">
    <property type="term" value="F:ATP binding"/>
    <property type="evidence" value="ECO:0007669"/>
    <property type="project" value="InterPro"/>
</dbReference>
<sequence>MLTGIFGALGSGKTLLLVYLAYIQKYTYHNIIISNFQLSFADIVESAEEMILKMDDYAKKYKQKICYFIDELGGILKATNFMQSSNEIMTDIALKSRKRKVDINYTAQHHMMVDRMIRRITDVAFYPSFNLKEQTISISPREFNGEYWVKGEPFSFEPPEYYKYYDTGEVILPNKEAIVAWYIKKIPAKEKMLIQLANESK</sequence>
<comment type="caution">
    <text evidence="2">The sequence shown here is derived from an EMBL/GenBank/DDBJ whole genome shotgun (WGS) entry which is preliminary data.</text>
</comment>